<keyword evidence="2" id="KW-0805">Transcription regulation</keyword>
<feature type="domain" description="RNA polymerase sigma factor 70 region 4 type 2" evidence="5">
    <location>
        <begin position="122"/>
        <end position="172"/>
    </location>
</feature>
<dbReference type="SUPFAM" id="SSF88659">
    <property type="entry name" value="Sigma3 and sigma4 domains of RNA polymerase sigma factors"/>
    <property type="match status" value="1"/>
</dbReference>
<dbReference type="InterPro" id="IPR014284">
    <property type="entry name" value="RNA_pol_sigma-70_dom"/>
</dbReference>
<organism evidence="6 7">
    <name type="scientific">Mucilaginibacter aquariorum</name>
    <dbReference type="NCBI Taxonomy" id="2967225"/>
    <lineage>
        <taxon>Bacteria</taxon>
        <taxon>Pseudomonadati</taxon>
        <taxon>Bacteroidota</taxon>
        <taxon>Sphingobacteriia</taxon>
        <taxon>Sphingobacteriales</taxon>
        <taxon>Sphingobacteriaceae</taxon>
        <taxon>Mucilaginibacter</taxon>
    </lineage>
</organism>
<keyword evidence="7" id="KW-1185">Reference proteome</keyword>
<dbReference type="PANTHER" id="PTHR43133:SF46">
    <property type="entry name" value="RNA POLYMERASE SIGMA-70 FACTOR ECF SUBFAMILY"/>
    <property type="match status" value="1"/>
</dbReference>
<dbReference type="EMBL" id="JANHOH010000009">
    <property type="protein sequence ID" value="MCQ6960766.1"/>
    <property type="molecule type" value="Genomic_DNA"/>
</dbReference>
<reference evidence="6 7" key="1">
    <citation type="submission" date="2022-07" db="EMBL/GenBank/DDBJ databases">
        <title>Mucilaginibacter sp. JC4.</title>
        <authorList>
            <person name="Le V."/>
            <person name="Ko S.-R."/>
            <person name="Ahn C.-Y."/>
            <person name="Oh H.-M."/>
        </authorList>
    </citation>
    <scope>NUCLEOTIDE SEQUENCE [LARGE SCALE GENOMIC DNA]</scope>
    <source>
        <strain evidence="6 7">JC4</strain>
    </source>
</reference>
<evidence type="ECO:0000256" key="2">
    <source>
        <dbReference type="ARBA" id="ARBA00023015"/>
    </source>
</evidence>
<evidence type="ECO:0000313" key="7">
    <source>
        <dbReference type="Proteomes" id="UP001204376"/>
    </source>
</evidence>
<dbReference type="InterPro" id="IPR036388">
    <property type="entry name" value="WH-like_DNA-bd_sf"/>
</dbReference>
<dbReference type="Proteomes" id="UP001204376">
    <property type="component" value="Unassembled WGS sequence"/>
</dbReference>
<gene>
    <name evidence="6" type="ORF">NPE20_22490</name>
</gene>
<dbReference type="InterPro" id="IPR013325">
    <property type="entry name" value="RNA_pol_sigma_r2"/>
</dbReference>
<comment type="similarity">
    <text evidence="1">Belongs to the sigma-70 factor family. ECF subfamily.</text>
</comment>
<dbReference type="SUPFAM" id="SSF88946">
    <property type="entry name" value="Sigma2 domain of RNA polymerase sigma factors"/>
    <property type="match status" value="1"/>
</dbReference>
<dbReference type="InterPro" id="IPR014327">
    <property type="entry name" value="RNA_pol_sigma70_bacteroid"/>
</dbReference>
<protein>
    <submittedName>
        <fullName evidence="6">RNA polymerase sigma-70 factor</fullName>
    </submittedName>
</protein>
<proteinExistence type="inferred from homology"/>
<evidence type="ECO:0000256" key="4">
    <source>
        <dbReference type="ARBA" id="ARBA00023163"/>
    </source>
</evidence>
<dbReference type="PRINTS" id="PR00038">
    <property type="entry name" value="HTHLUXR"/>
</dbReference>
<dbReference type="Gene3D" id="1.10.10.10">
    <property type="entry name" value="Winged helix-like DNA-binding domain superfamily/Winged helix DNA-binding domain"/>
    <property type="match status" value="1"/>
</dbReference>
<dbReference type="NCBIfam" id="TIGR02985">
    <property type="entry name" value="Sig70_bacteroi1"/>
    <property type="match status" value="1"/>
</dbReference>
<dbReference type="InterPro" id="IPR013249">
    <property type="entry name" value="RNA_pol_sigma70_r4_t2"/>
</dbReference>
<evidence type="ECO:0000256" key="1">
    <source>
        <dbReference type="ARBA" id="ARBA00010641"/>
    </source>
</evidence>
<evidence type="ECO:0000259" key="5">
    <source>
        <dbReference type="Pfam" id="PF08281"/>
    </source>
</evidence>
<dbReference type="PANTHER" id="PTHR43133">
    <property type="entry name" value="RNA POLYMERASE ECF-TYPE SIGMA FACTO"/>
    <property type="match status" value="1"/>
</dbReference>
<keyword evidence="3" id="KW-0731">Sigma factor</keyword>
<keyword evidence="4" id="KW-0804">Transcription</keyword>
<evidence type="ECO:0000256" key="3">
    <source>
        <dbReference type="ARBA" id="ARBA00023082"/>
    </source>
</evidence>
<sequence>MITQYKDEELLTSLRNDDEDAFREIYNKYWRKLYIVAANRVDNEQDAEEIVQDIFAALWVRRKCIVITDNGLGKYLTSSVKYRVIKTLGRYALKQNYLNAIPANSCIDDSTQQWLAFEELKEELAKYVSQLPEKCQIVFKMSRELGYSQKRIAAELSISEKTVEAHLQKAFKVLRSKLASIVLTLL</sequence>
<dbReference type="InterPro" id="IPR013324">
    <property type="entry name" value="RNA_pol_sigma_r3/r4-like"/>
</dbReference>
<dbReference type="Gene3D" id="1.10.1740.10">
    <property type="match status" value="1"/>
</dbReference>
<dbReference type="NCBIfam" id="TIGR02937">
    <property type="entry name" value="sigma70-ECF"/>
    <property type="match status" value="1"/>
</dbReference>
<dbReference type="InterPro" id="IPR039425">
    <property type="entry name" value="RNA_pol_sigma-70-like"/>
</dbReference>
<dbReference type="InterPro" id="IPR000792">
    <property type="entry name" value="Tscrpt_reg_LuxR_C"/>
</dbReference>
<accession>A0ABT1T819</accession>
<comment type="caution">
    <text evidence="6">The sequence shown here is derived from an EMBL/GenBank/DDBJ whole genome shotgun (WGS) entry which is preliminary data.</text>
</comment>
<name>A0ABT1T819_9SPHI</name>
<evidence type="ECO:0000313" key="6">
    <source>
        <dbReference type="EMBL" id="MCQ6960766.1"/>
    </source>
</evidence>
<dbReference type="Pfam" id="PF08281">
    <property type="entry name" value="Sigma70_r4_2"/>
    <property type="match status" value="1"/>
</dbReference>